<dbReference type="InterPro" id="IPR020449">
    <property type="entry name" value="Tscrpt_reg_AraC-type_HTH"/>
</dbReference>
<name>A4VJ54_STUS1</name>
<dbReference type="InterPro" id="IPR018060">
    <property type="entry name" value="HTH_AraC"/>
</dbReference>
<sequence>MKLPVSLDMGRHSREKGIMFRPLEKLLAEVDEEPCTVISSATDYPEGWFIEPHSHAKHQLIYAIEGVMVVHTASSQWTVPPSRGIWMPCGQVHSIRCVGSLKMRSVFVRTDAVPHLPHETRAVSISALLSELIKSSIGIRAPYAPDSREARIMRLILDELSLLPALPLQLPQPADRRIGTICSTLQNDPGDGSTLADWSERLNLDEKTIQRLFRKETGMTFGRWRQQARLLLALERIAVGERIIDVAGALGYDSPSAFATMFKKQFGTTPSQFFR</sequence>
<accession>A4VJ54</accession>
<dbReference type="Proteomes" id="UP000000233">
    <property type="component" value="Chromosome"/>
</dbReference>
<dbReference type="InterPro" id="IPR014710">
    <property type="entry name" value="RmlC-like_jellyroll"/>
</dbReference>
<evidence type="ECO:0000313" key="7">
    <source>
        <dbReference type="EMBL" id="ABP79005.1"/>
    </source>
</evidence>
<keyword evidence="3" id="KW-0238">DNA-binding</keyword>
<dbReference type="InterPro" id="IPR003313">
    <property type="entry name" value="AraC-bd"/>
</dbReference>
<organism evidence="7 8">
    <name type="scientific">Stutzerimonas stutzeri (strain A1501)</name>
    <name type="common">Pseudomonas stutzeri</name>
    <dbReference type="NCBI Taxonomy" id="379731"/>
    <lineage>
        <taxon>Bacteria</taxon>
        <taxon>Pseudomonadati</taxon>
        <taxon>Pseudomonadota</taxon>
        <taxon>Gammaproteobacteria</taxon>
        <taxon>Pseudomonadales</taxon>
        <taxon>Pseudomonadaceae</taxon>
        <taxon>Stutzerimonas</taxon>
    </lineage>
</organism>
<dbReference type="PRINTS" id="PR00032">
    <property type="entry name" value="HTHARAC"/>
</dbReference>
<keyword evidence="4" id="KW-0010">Activator</keyword>
<protein>
    <submittedName>
        <fullName evidence="7">AraC protein</fullName>
    </submittedName>
</protein>
<evidence type="ECO:0000256" key="3">
    <source>
        <dbReference type="ARBA" id="ARBA00023125"/>
    </source>
</evidence>
<keyword evidence="8" id="KW-1185">Reference proteome</keyword>
<evidence type="ECO:0000313" key="8">
    <source>
        <dbReference type="Proteomes" id="UP000000233"/>
    </source>
</evidence>
<dbReference type="PANTHER" id="PTHR11019">
    <property type="entry name" value="HTH-TYPE TRANSCRIPTIONAL REGULATOR NIMR"/>
    <property type="match status" value="1"/>
</dbReference>
<dbReference type="KEGG" id="psa:PST_1310"/>
<keyword evidence="1" id="KW-0678">Repressor</keyword>
<dbReference type="Gene3D" id="1.10.10.60">
    <property type="entry name" value="Homeodomain-like"/>
    <property type="match status" value="2"/>
</dbReference>
<proteinExistence type="predicted"/>
<dbReference type="EMBL" id="CP000304">
    <property type="protein sequence ID" value="ABP79005.1"/>
    <property type="molecule type" value="Genomic_DNA"/>
</dbReference>
<evidence type="ECO:0000256" key="5">
    <source>
        <dbReference type="ARBA" id="ARBA00023163"/>
    </source>
</evidence>
<dbReference type="Pfam" id="PF12833">
    <property type="entry name" value="HTH_18"/>
    <property type="match status" value="1"/>
</dbReference>
<dbReference type="GO" id="GO:0043565">
    <property type="term" value="F:sequence-specific DNA binding"/>
    <property type="evidence" value="ECO:0007669"/>
    <property type="project" value="InterPro"/>
</dbReference>
<dbReference type="eggNOG" id="COG2169">
    <property type="taxonomic scope" value="Bacteria"/>
</dbReference>
<dbReference type="PANTHER" id="PTHR11019:SF159">
    <property type="entry name" value="TRANSCRIPTIONAL REGULATOR-RELATED"/>
    <property type="match status" value="1"/>
</dbReference>
<evidence type="ECO:0000256" key="2">
    <source>
        <dbReference type="ARBA" id="ARBA00023015"/>
    </source>
</evidence>
<dbReference type="InterPro" id="IPR009057">
    <property type="entry name" value="Homeodomain-like_sf"/>
</dbReference>
<keyword evidence="5" id="KW-0804">Transcription</keyword>
<dbReference type="InterPro" id="IPR011051">
    <property type="entry name" value="RmlC_Cupin_sf"/>
</dbReference>
<dbReference type="HOGENOM" id="CLU_000445_87_4_6"/>
<feature type="domain" description="HTH araC/xylS-type" evidence="6">
    <location>
        <begin position="175"/>
        <end position="275"/>
    </location>
</feature>
<dbReference type="FunFam" id="1.10.10.60:FF:000132">
    <property type="entry name" value="AraC family transcriptional regulator"/>
    <property type="match status" value="1"/>
</dbReference>
<evidence type="ECO:0000256" key="4">
    <source>
        <dbReference type="ARBA" id="ARBA00023159"/>
    </source>
</evidence>
<reference evidence="7 8" key="1">
    <citation type="journal article" date="2008" name="Proc. Natl. Acad. Sci. U.S.A.">
        <title>Nitrogen fixation island and rhizosphere competence traits in the genome of root-associated Pseudomonas stutzeri A1501.</title>
        <authorList>
            <person name="Yan Y."/>
            <person name="Yang J."/>
            <person name="Dou Y."/>
            <person name="Chen M."/>
            <person name="Ping S."/>
            <person name="Peng J."/>
            <person name="Lu W."/>
            <person name="Zhang W."/>
            <person name="Yao Z."/>
            <person name="Li H."/>
            <person name="Liu W."/>
            <person name="He S."/>
            <person name="Geng L."/>
            <person name="Zhang X."/>
            <person name="Yang F."/>
            <person name="Yu H."/>
            <person name="Zhan Y."/>
            <person name="Li D."/>
            <person name="Lin Z."/>
            <person name="Wang Y."/>
            <person name="Elmerich C."/>
            <person name="Lin M."/>
            <person name="Jin Q."/>
        </authorList>
    </citation>
    <scope>NUCLEOTIDE SEQUENCE [LARGE SCALE GENOMIC DNA]</scope>
    <source>
        <strain evidence="7 8">A1501</strain>
    </source>
</reference>
<evidence type="ECO:0000259" key="6">
    <source>
        <dbReference type="PROSITE" id="PS01124"/>
    </source>
</evidence>
<evidence type="ECO:0000256" key="1">
    <source>
        <dbReference type="ARBA" id="ARBA00022491"/>
    </source>
</evidence>
<dbReference type="Pfam" id="PF02311">
    <property type="entry name" value="AraC_binding"/>
    <property type="match status" value="1"/>
</dbReference>
<dbReference type="Gene3D" id="2.60.120.10">
    <property type="entry name" value="Jelly Rolls"/>
    <property type="match status" value="1"/>
</dbReference>
<dbReference type="CDD" id="cd06124">
    <property type="entry name" value="cupin_NimR-like_N"/>
    <property type="match status" value="1"/>
</dbReference>
<dbReference type="PROSITE" id="PS01124">
    <property type="entry name" value="HTH_ARAC_FAMILY_2"/>
    <property type="match status" value="1"/>
</dbReference>
<gene>
    <name evidence="7" type="ordered locus">PST_1310</name>
</gene>
<dbReference type="AlphaFoldDB" id="A4VJ54"/>
<dbReference type="SUPFAM" id="SSF51182">
    <property type="entry name" value="RmlC-like cupins"/>
    <property type="match status" value="1"/>
</dbReference>
<dbReference type="SMART" id="SM00342">
    <property type="entry name" value="HTH_ARAC"/>
    <property type="match status" value="1"/>
</dbReference>
<keyword evidence="2" id="KW-0805">Transcription regulation</keyword>
<dbReference type="SUPFAM" id="SSF46689">
    <property type="entry name" value="Homeodomain-like"/>
    <property type="match status" value="1"/>
</dbReference>
<dbReference type="GO" id="GO:0003700">
    <property type="term" value="F:DNA-binding transcription factor activity"/>
    <property type="evidence" value="ECO:0007669"/>
    <property type="project" value="InterPro"/>
</dbReference>